<sequence>MAFGTSLVVDWLALLWVFRRIDLHAPGGLENAARPLIWGGLALLMASGSFLHPDLSKPTTVVKLLCVLVLTINGLLIVPVIHSLAALPDSRSFRGLNRRLRTRLFVALCI</sequence>
<feature type="transmembrane region" description="Helical" evidence="1">
    <location>
        <begin position="64"/>
        <end position="87"/>
    </location>
</feature>
<dbReference type="RefSeq" id="WP_306960561.1">
    <property type="nucleotide sequence ID" value="NZ_JAUSRG010000003.1"/>
</dbReference>
<evidence type="ECO:0000256" key="1">
    <source>
        <dbReference type="SAM" id="Phobius"/>
    </source>
</evidence>
<comment type="caution">
    <text evidence="2">The sequence shown here is derived from an EMBL/GenBank/DDBJ whole genome shotgun (WGS) entry which is preliminary data.</text>
</comment>
<keyword evidence="1" id="KW-0812">Transmembrane</keyword>
<evidence type="ECO:0000313" key="5">
    <source>
        <dbReference type="Proteomes" id="UP001242995"/>
    </source>
</evidence>
<dbReference type="AlphaFoldDB" id="A0AAW8D8V1"/>
<dbReference type="EMBL" id="JAUSTF010000004">
    <property type="protein sequence ID" value="MDQ0180869.1"/>
    <property type="molecule type" value="Genomic_DNA"/>
</dbReference>
<proteinExistence type="predicted"/>
<dbReference type="Proteomes" id="UP001230951">
    <property type="component" value="Unassembled WGS sequence"/>
</dbReference>
<organism evidence="2 5">
    <name type="scientific">Arthrobacter bambusae</name>
    <dbReference type="NCBI Taxonomy" id="1338426"/>
    <lineage>
        <taxon>Bacteria</taxon>
        <taxon>Bacillati</taxon>
        <taxon>Actinomycetota</taxon>
        <taxon>Actinomycetes</taxon>
        <taxon>Micrococcales</taxon>
        <taxon>Micrococcaceae</taxon>
        <taxon>Arthrobacter</taxon>
    </lineage>
</organism>
<keyword evidence="1" id="KW-1133">Transmembrane helix</keyword>
<accession>A0AAW8D8V1</accession>
<protein>
    <submittedName>
        <fullName evidence="2">Uncharacterized protein</fullName>
    </submittedName>
</protein>
<evidence type="ECO:0000313" key="2">
    <source>
        <dbReference type="EMBL" id="MDP9904702.1"/>
    </source>
</evidence>
<dbReference type="Proteomes" id="UP001242995">
    <property type="component" value="Unassembled WGS sequence"/>
</dbReference>
<name>A0AAW8D8V1_9MICC</name>
<reference evidence="2 4" key="1">
    <citation type="submission" date="2023-07" db="EMBL/GenBank/DDBJ databases">
        <title>Sorghum-associated microbial communities from plants grown in Nebraska, USA.</title>
        <authorList>
            <person name="Schachtman D."/>
        </authorList>
    </citation>
    <scope>NUCLEOTIDE SEQUENCE</scope>
    <source>
        <strain evidence="2">DS1006</strain>
        <strain evidence="3 4">DS1016</strain>
    </source>
</reference>
<dbReference type="EMBL" id="JAUSRG010000003">
    <property type="protein sequence ID" value="MDP9904702.1"/>
    <property type="molecule type" value="Genomic_DNA"/>
</dbReference>
<evidence type="ECO:0000313" key="3">
    <source>
        <dbReference type="EMBL" id="MDQ0180869.1"/>
    </source>
</evidence>
<keyword evidence="1" id="KW-0472">Membrane</keyword>
<feature type="transmembrane region" description="Helical" evidence="1">
    <location>
        <begin position="36"/>
        <end position="52"/>
    </location>
</feature>
<gene>
    <name evidence="2" type="ORF">J2S90_001657</name>
    <name evidence="3" type="ORF">J2S93_002296</name>
</gene>
<evidence type="ECO:0000313" key="4">
    <source>
        <dbReference type="Proteomes" id="UP001230951"/>
    </source>
</evidence>
<keyword evidence="4" id="KW-1185">Reference proteome</keyword>